<name>A0A5P2X6H7_STRST</name>
<evidence type="ECO:0000313" key="3">
    <source>
        <dbReference type="EMBL" id="QEV58640.1"/>
    </source>
</evidence>
<reference evidence="2 5" key="2">
    <citation type="submission" date="2020-08" db="EMBL/GenBank/DDBJ databases">
        <title>Genomic Encyclopedia of Type Strains, Phase III (KMG-III): the genomes of soil and plant-associated and newly described type strains.</title>
        <authorList>
            <person name="Whitman W."/>
        </authorList>
    </citation>
    <scope>NUCLEOTIDE SEQUENCE [LARGE SCALE GENOMIC DNA]</scope>
    <source>
        <strain evidence="2 5">CECT 3146</strain>
    </source>
</reference>
<keyword evidence="5" id="KW-1185">Reference proteome</keyword>
<dbReference type="Pfam" id="PF13560">
    <property type="entry name" value="HTH_31"/>
    <property type="match status" value="1"/>
</dbReference>
<dbReference type="KEGG" id="sspb:CP982_07820"/>
<dbReference type="RefSeq" id="WP_150509845.1">
    <property type="nucleotide sequence ID" value="NZ_BMSQ01000020.1"/>
</dbReference>
<evidence type="ECO:0000313" key="4">
    <source>
        <dbReference type="Proteomes" id="UP000326505"/>
    </source>
</evidence>
<dbReference type="PROSITE" id="PS50943">
    <property type="entry name" value="HTH_CROC1"/>
    <property type="match status" value="1"/>
</dbReference>
<reference evidence="3 4" key="1">
    <citation type="submission" date="2017-09" db="EMBL/GenBank/DDBJ databases">
        <authorList>
            <person name="Lee N."/>
            <person name="Cho B.-K."/>
        </authorList>
    </citation>
    <scope>NUCLEOTIDE SEQUENCE [LARGE SCALE GENOMIC DNA]</scope>
    <source>
        <strain evidence="3 4">ATCC 27465</strain>
    </source>
</reference>
<dbReference type="Gene3D" id="1.10.260.40">
    <property type="entry name" value="lambda repressor-like DNA-binding domains"/>
    <property type="match status" value="1"/>
</dbReference>
<dbReference type="EMBL" id="CP023690">
    <property type="protein sequence ID" value="QEV58640.1"/>
    <property type="molecule type" value="Genomic_DNA"/>
</dbReference>
<dbReference type="EMBL" id="JACHJD010000018">
    <property type="protein sequence ID" value="MBB5108396.1"/>
    <property type="molecule type" value="Genomic_DNA"/>
</dbReference>
<protein>
    <submittedName>
        <fullName evidence="2">Cytoskeletal protein RodZ</fullName>
    </submittedName>
    <submittedName>
        <fullName evidence="3">Helix-turn-helix domain-containing protein</fullName>
    </submittedName>
</protein>
<dbReference type="SMART" id="SM00530">
    <property type="entry name" value="HTH_XRE"/>
    <property type="match status" value="1"/>
</dbReference>
<feature type="domain" description="HTH cro/C1-type" evidence="1">
    <location>
        <begin position="15"/>
        <end position="70"/>
    </location>
</feature>
<evidence type="ECO:0000313" key="5">
    <source>
        <dbReference type="Proteomes" id="UP000549009"/>
    </source>
</evidence>
<dbReference type="OrthoDB" id="4313281at2"/>
<dbReference type="GO" id="GO:0003677">
    <property type="term" value="F:DNA binding"/>
    <property type="evidence" value="ECO:0007669"/>
    <property type="project" value="InterPro"/>
</dbReference>
<dbReference type="AlphaFoldDB" id="A0A5P2X6H7"/>
<sequence>MEAPPPTFEVNGAALRKRRMRQGLGIKETAQAARIDRSYLQRLETGTRSRMGPERYVRLRTVLNSTDEELLAPTTELQETR</sequence>
<evidence type="ECO:0000259" key="1">
    <source>
        <dbReference type="PROSITE" id="PS50943"/>
    </source>
</evidence>
<gene>
    <name evidence="3" type="ORF">CP982_07820</name>
    <name evidence="2" type="ORF">FHS40_007517</name>
</gene>
<dbReference type="InterPro" id="IPR010982">
    <property type="entry name" value="Lambda_DNA-bd_dom_sf"/>
</dbReference>
<dbReference type="Proteomes" id="UP000549009">
    <property type="component" value="Unassembled WGS sequence"/>
</dbReference>
<accession>A0A5P2X6H7</accession>
<evidence type="ECO:0000313" key="2">
    <source>
        <dbReference type="EMBL" id="MBB5108396.1"/>
    </source>
</evidence>
<dbReference type="CDD" id="cd00093">
    <property type="entry name" value="HTH_XRE"/>
    <property type="match status" value="1"/>
</dbReference>
<proteinExistence type="predicted"/>
<dbReference type="SUPFAM" id="SSF47413">
    <property type="entry name" value="lambda repressor-like DNA-binding domains"/>
    <property type="match status" value="1"/>
</dbReference>
<dbReference type="InterPro" id="IPR001387">
    <property type="entry name" value="Cro/C1-type_HTH"/>
</dbReference>
<organism evidence="3 4">
    <name type="scientific">Streptomyces spectabilis</name>
    <dbReference type="NCBI Taxonomy" id="68270"/>
    <lineage>
        <taxon>Bacteria</taxon>
        <taxon>Bacillati</taxon>
        <taxon>Actinomycetota</taxon>
        <taxon>Actinomycetes</taxon>
        <taxon>Kitasatosporales</taxon>
        <taxon>Streptomycetaceae</taxon>
        <taxon>Streptomyces</taxon>
    </lineage>
</organism>
<dbReference type="Proteomes" id="UP000326505">
    <property type="component" value="Chromosome"/>
</dbReference>